<comment type="caution">
    <text evidence="2">The sequence shown here is derived from an EMBL/GenBank/DDBJ whole genome shotgun (WGS) entry which is preliminary data.</text>
</comment>
<dbReference type="EMBL" id="VOIH02000008">
    <property type="protein sequence ID" value="KAF3441074.1"/>
    <property type="molecule type" value="Genomic_DNA"/>
</dbReference>
<evidence type="ECO:0000313" key="3">
    <source>
        <dbReference type="Proteomes" id="UP000796880"/>
    </source>
</evidence>
<accession>A0A8K0E7U0</accession>
<dbReference type="AlphaFoldDB" id="A0A8K0E7U0"/>
<feature type="compositionally biased region" description="Basic and acidic residues" evidence="1">
    <location>
        <begin position="37"/>
        <end position="56"/>
    </location>
</feature>
<sequence>MNLNLIQMKKNLKKKVVSNPQVHNDGNVSEYDNGEYDGYKSNDDDKDVSESEKESPIAKMARKMSGKVFKPREDGQIVLKVRNVFDNV</sequence>
<proteinExistence type="predicted"/>
<keyword evidence="3" id="KW-1185">Reference proteome</keyword>
<dbReference type="Proteomes" id="UP000796880">
    <property type="component" value="Unassembled WGS sequence"/>
</dbReference>
<feature type="compositionally biased region" description="Polar residues" evidence="1">
    <location>
        <begin position="18"/>
        <end position="27"/>
    </location>
</feature>
<feature type="region of interest" description="Disordered" evidence="1">
    <location>
        <begin position="16"/>
        <end position="66"/>
    </location>
</feature>
<protein>
    <submittedName>
        <fullName evidence="2">Uncharacterized protein</fullName>
    </submittedName>
</protein>
<gene>
    <name evidence="2" type="ORF">FNV43_RR19360</name>
</gene>
<evidence type="ECO:0000313" key="2">
    <source>
        <dbReference type="EMBL" id="KAF3441074.1"/>
    </source>
</evidence>
<name>A0A8K0E7U0_9ROSA</name>
<reference evidence="2" key="1">
    <citation type="submission" date="2020-03" db="EMBL/GenBank/DDBJ databases">
        <title>A high-quality chromosome-level genome assembly of a woody plant with both climbing and erect habits, Rhamnella rubrinervis.</title>
        <authorList>
            <person name="Lu Z."/>
            <person name="Yang Y."/>
            <person name="Zhu X."/>
            <person name="Sun Y."/>
        </authorList>
    </citation>
    <scope>NUCLEOTIDE SEQUENCE</scope>
    <source>
        <strain evidence="2">BYM</strain>
        <tissue evidence="2">Leaf</tissue>
    </source>
</reference>
<evidence type="ECO:0000256" key="1">
    <source>
        <dbReference type="SAM" id="MobiDB-lite"/>
    </source>
</evidence>
<organism evidence="2 3">
    <name type="scientific">Rhamnella rubrinervis</name>
    <dbReference type="NCBI Taxonomy" id="2594499"/>
    <lineage>
        <taxon>Eukaryota</taxon>
        <taxon>Viridiplantae</taxon>
        <taxon>Streptophyta</taxon>
        <taxon>Embryophyta</taxon>
        <taxon>Tracheophyta</taxon>
        <taxon>Spermatophyta</taxon>
        <taxon>Magnoliopsida</taxon>
        <taxon>eudicotyledons</taxon>
        <taxon>Gunneridae</taxon>
        <taxon>Pentapetalae</taxon>
        <taxon>rosids</taxon>
        <taxon>fabids</taxon>
        <taxon>Rosales</taxon>
        <taxon>Rhamnaceae</taxon>
        <taxon>rhamnoid group</taxon>
        <taxon>Rhamneae</taxon>
        <taxon>Rhamnella</taxon>
    </lineage>
</organism>